<keyword evidence="5 9" id="KW-0812">Transmembrane</keyword>
<reference evidence="10 11" key="1">
    <citation type="submission" date="2010-05" db="EMBL/GenBank/DDBJ databases">
        <title>The Genome Sequence of Thecamonas trahens ATCC 50062.</title>
        <authorList>
            <consortium name="The Broad Institute Genome Sequencing Platform"/>
            <person name="Russ C."/>
            <person name="Cuomo C."/>
            <person name="Shea T."/>
            <person name="Young S.K."/>
            <person name="Zeng Q."/>
            <person name="Koehrsen M."/>
            <person name="Haas B."/>
            <person name="Borodovsky M."/>
            <person name="Guigo R."/>
            <person name="Alvarado L."/>
            <person name="Berlin A."/>
            <person name="Bochicchio J."/>
            <person name="Borenstein D."/>
            <person name="Chapman S."/>
            <person name="Chen Z."/>
            <person name="Freedman E."/>
            <person name="Gellesch M."/>
            <person name="Goldberg J."/>
            <person name="Griggs A."/>
            <person name="Gujja S."/>
            <person name="Heilman E."/>
            <person name="Heiman D."/>
            <person name="Hepburn T."/>
            <person name="Howarth C."/>
            <person name="Jen D."/>
            <person name="Larson L."/>
            <person name="Mehta T."/>
            <person name="Park D."/>
            <person name="Pearson M."/>
            <person name="Roberts A."/>
            <person name="Saif S."/>
            <person name="Shenoy N."/>
            <person name="Sisk P."/>
            <person name="Stolte C."/>
            <person name="Sykes S."/>
            <person name="Thomson T."/>
            <person name="Walk T."/>
            <person name="White J."/>
            <person name="Yandava C."/>
            <person name="Burger G."/>
            <person name="Gray M.W."/>
            <person name="Holland P.W.H."/>
            <person name="King N."/>
            <person name="Lang F.B.F."/>
            <person name="Roger A.J."/>
            <person name="Ruiz-Trillo I."/>
            <person name="Lander E."/>
            <person name="Nusbaum C."/>
        </authorList>
    </citation>
    <scope>NUCLEOTIDE SEQUENCE [LARGE SCALE GENOMIC DNA]</scope>
    <source>
        <strain evidence="10 11">ATCC 50062</strain>
    </source>
</reference>
<dbReference type="AlphaFoldDB" id="A0A0L0DUJ2"/>
<evidence type="ECO:0000256" key="6">
    <source>
        <dbReference type="ARBA" id="ARBA00022989"/>
    </source>
</evidence>
<keyword evidence="11" id="KW-1185">Reference proteome</keyword>
<evidence type="ECO:0000313" key="10">
    <source>
        <dbReference type="EMBL" id="KNC55133.1"/>
    </source>
</evidence>
<keyword evidence="7 9" id="KW-0472">Membrane</keyword>
<dbReference type="STRING" id="461836.A0A0L0DUJ2"/>
<sequence>MKDIAPPLADPTTSPTQQPSDSPTRVNEAAKSTASSNGCNAQDATWSWLIAFAVSLLAGFAFGFAMQKSWAFDPFIVRRQFAFANWIMIKVFAAAGASTAFVLVAVSYLAPTAFAAVMDGAYTNDRGMVSAFVGGALIGVGGFVIAGSCPGTVFSQLGAGVLTSPLTFAGAIVGTLVYGLVHPYLTGEARTAKASIYFGVPYPAIAASLGTIFLLLVIVLEIVVPANNDLPAGTTVEHDWVLAKRAWPAWASGLVLGSIQIPLILVLHKTLGTSTALVAFISTFLSLLPAAALDKPSLAYFKGKHIGRRPGYTLIFALAAVIGSLSSAYFGDSFAELHGVHPAGAFFGGALMLFGARLGGGCTSGHGISGTAKLQWASFASFAGMFGCAVPLGLLWEYA</sequence>
<feature type="transmembrane region" description="Helical" evidence="9">
    <location>
        <begin position="274"/>
        <end position="293"/>
    </location>
</feature>
<dbReference type="RefSeq" id="XP_013753313.1">
    <property type="nucleotide sequence ID" value="XM_013897859.1"/>
</dbReference>
<feature type="transmembrane region" description="Helical" evidence="9">
    <location>
        <begin position="374"/>
        <end position="396"/>
    </location>
</feature>
<feature type="transmembrane region" description="Helical" evidence="9">
    <location>
        <begin position="46"/>
        <end position="66"/>
    </location>
</feature>
<evidence type="ECO:0000256" key="9">
    <source>
        <dbReference type="SAM" id="Phobius"/>
    </source>
</evidence>
<name>A0A0L0DUJ2_THETB</name>
<proteinExistence type="predicted"/>
<dbReference type="OMA" id="MIIGSRM"/>
<dbReference type="InterPro" id="IPR007272">
    <property type="entry name" value="Sulf_transp_TsuA/YedE"/>
</dbReference>
<protein>
    <submittedName>
        <fullName evidence="10">YeeE/YedE family protein</fullName>
    </submittedName>
</protein>
<dbReference type="GO" id="GO:0005886">
    <property type="term" value="C:plasma membrane"/>
    <property type="evidence" value="ECO:0007669"/>
    <property type="project" value="UniProtKB-SubCell"/>
</dbReference>
<feature type="transmembrane region" description="Helical" evidence="9">
    <location>
        <begin position="247"/>
        <end position="268"/>
    </location>
</feature>
<evidence type="ECO:0000256" key="3">
    <source>
        <dbReference type="ARBA" id="ARBA00022475"/>
    </source>
</evidence>
<evidence type="ECO:0000256" key="1">
    <source>
        <dbReference type="ARBA" id="ARBA00004429"/>
    </source>
</evidence>
<evidence type="ECO:0000313" key="11">
    <source>
        <dbReference type="Proteomes" id="UP000054408"/>
    </source>
</evidence>
<dbReference type="OrthoDB" id="10254418at2759"/>
<dbReference type="PANTHER" id="PTHR30574">
    <property type="entry name" value="INNER MEMBRANE PROTEIN YEDE"/>
    <property type="match status" value="1"/>
</dbReference>
<keyword evidence="6 9" id="KW-1133">Transmembrane helix</keyword>
<feature type="transmembrane region" description="Helical" evidence="9">
    <location>
        <begin position="166"/>
        <end position="185"/>
    </location>
</feature>
<feature type="transmembrane region" description="Helical" evidence="9">
    <location>
        <begin position="314"/>
        <end position="331"/>
    </location>
</feature>
<feature type="transmembrane region" description="Helical" evidence="9">
    <location>
        <begin position="87"/>
        <end position="109"/>
    </location>
</feature>
<dbReference type="GeneID" id="25568892"/>
<evidence type="ECO:0000256" key="4">
    <source>
        <dbReference type="ARBA" id="ARBA00022519"/>
    </source>
</evidence>
<feature type="transmembrane region" description="Helical" evidence="9">
    <location>
        <begin position="205"/>
        <end position="226"/>
    </location>
</feature>
<evidence type="ECO:0000256" key="2">
    <source>
        <dbReference type="ARBA" id="ARBA00022448"/>
    </source>
</evidence>
<keyword evidence="2" id="KW-0813">Transport</keyword>
<keyword evidence="4" id="KW-0997">Cell inner membrane</keyword>
<evidence type="ECO:0000256" key="5">
    <source>
        <dbReference type="ARBA" id="ARBA00022692"/>
    </source>
</evidence>
<gene>
    <name evidence="10" type="ORF">AMSG_10737</name>
</gene>
<feature type="transmembrane region" description="Helical" evidence="9">
    <location>
        <begin position="129"/>
        <end position="154"/>
    </location>
</feature>
<comment type="subcellular location">
    <subcellularLocation>
        <location evidence="1">Cell inner membrane</location>
        <topology evidence="1">Multi-pass membrane protein</topology>
    </subcellularLocation>
</comment>
<feature type="compositionally biased region" description="Polar residues" evidence="8">
    <location>
        <begin position="11"/>
        <end position="38"/>
    </location>
</feature>
<evidence type="ECO:0000256" key="8">
    <source>
        <dbReference type="SAM" id="MobiDB-lite"/>
    </source>
</evidence>
<organism evidence="10 11">
    <name type="scientific">Thecamonas trahens ATCC 50062</name>
    <dbReference type="NCBI Taxonomy" id="461836"/>
    <lineage>
        <taxon>Eukaryota</taxon>
        <taxon>Apusozoa</taxon>
        <taxon>Apusomonadida</taxon>
        <taxon>Apusomonadidae</taxon>
        <taxon>Thecamonas</taxon>
    </lineage>
</organism>
<keyword evidence="3" id="KW-1003">Cell membrane</keyword>
<dbReference type="Proteomes" id="UP000054408">
    <property type="component" value="Unassembled WGS sequence"/>
</dbReference>
<dbReference type="PANTHER" id="PTHR30574:SF1">
    <property type="entry name" value="SULPHUR TRANSPORT DOMAIN-CONTAINING PROTEIN"/>
    <property type="match status" value="1"/>
</dbReference>
<accession>A0A0L0DUJ2</accession>
<evidence type="ECO:0000256" key="7">
    <source>
        <dbReference type="ARBA" id="ARBA00023136"/>
    </source>
</evidence>
<dbReference type="eggNOG" id="ENOG502RZM3">
    <property type="taxonomic scope" value="Eukaryota"/>
</dbReference>
<dbReference type="Pfam" id="PF04143">
    <property type="entry name" value="Sulf_transp"/>
    <property type="match status" value="1"/>
</dbReference>
<feature type="transmembrane region" description="Helical" evidence="9">
    <location>
        <begin position="343"/>
        <end position="362"/>
    </location>
</feature>
<dbReference type="EMBL" id="GL349495">
    <property type="protein sequence ID" value="KNC55133.1"/>
    <property type="molecule type" value="Genomic_DNA"/>
</dbReference>
<feature type="region of interest" description="Disordered" evidence="8">
    <location>
        <begin position="1"/>
        <end position="38"/>
    </location>
</feature>